<dbReference type="SUPFAM" id="SSF103515">
    <property type="entry name" value="Autotransporter"/>
    <property type="match status" value="1"/>
</dbReference>
<dbReference type="PANTHER" id="PTHR35037">
    <property type="entry name" value="C-TERMINAL REGION OF AIDA-LIKE PROTEIN"/>
    <property type="match status" value="1"/>
</dbReference>
<dbReference type="Pfam" id="PF03797">
    <property type="entry name" value="Autotransporter"/>
    <property type="match status" value="1"/>
</dbReference>
<keyword evidence="6" id="KW-1185">Reference proteome</keyword>
<dbReference type="InterPro" id="IPR004899">
    <property type="entry name" value="Pertactin_central"/>
</dbReference>
<dbReference type="InterPro" id="IPR051551">
    <property type="entry name" value="Autotransporter_adhesion"/>
</dbReference>
<dbReference type="PRINTS" id="PR01484">
    <property type="entry name" value="PRTACTNFAMLY"/>
</dbReference>
<evidence type="ECO:0000313" key="5">
    <source>
        <dbReference type="Proteomes" id="UP000050411"/>
    </source>
</evidence>
<evidence type="ECO:0000256" key="1">
    <source>
        <dbReference type="ARBA" id="ARBA00022729"/>
    </source>
</evidence>
<dbReference type="GO" id="GO:0019867">
    <property type="term" value="C:outer membrane"/>
    <property type="evidence" value="ECO:0007669"/>
    <property type="project" value="InterPro"/>
</dbReference>
<dbReference type="InterPro" id="IPR005546">
    <property type="entry name" value="Autotransporte_beta"/>
</dbReference>
<dbReference type="SMART" id="SM00869">
    <property type="entry name" value="Autotransporter"/>
    <property type="match status" value="1"/>
</dbReference>
<dbReference type="Gene3D" id="2.160.20.20">
    <property type="match status" value="1"/>
</dbReference>
<protein>
    <submittedName>
        <fullName evidence="3 4">Outer membrane autotransporter barrel</fullName>
    </submittedName>
</protein>
<dbReference type="EMBL" id="FNJH01000001">
    <property type="protein sequence ID" value="SDO39073.1"/>
    <property type="molecule type" value="Genomic_DNA"/>
</dbReference>
<dbReference type="Gene3D" id="2.40.128.130">
    <property type="entry name" value="Autotransporter beta-domain"/>
    <property type="match status" value="1"/>
</dbReference>
<gene>
    <name evidence="3" type="ORF">ALO92_00371</name>
    <name evidence="4" type="ORF">SAMN05216596_101216</name>
</gene>
<dbReference type="PROSITE" id="PS51208">
    <property type="entry name" value="AUTOTRANSPORTER"/>
    <property type="match status" value="1"/>
</dbReference>
<sequence>MNNPPLPGGRLILLFLFRPLAFLPLLLSGQEVFAEPVRSDKTIDGTTPVTDYRVSSGATLTANGAGTLNVVVEQGSAVVLNGSSVAGTGSGVLLLNSIADVVGSTITGTTTGLSIGRVSTDPTGSSATVQASTISGNLIGVQLGSRGEFTARDSQISGGTVGLQMGNGSATVYGGTISGGNGVGINPGNDLSMPNKLILDGATVQGTTGAAILVGDYGLESTIAEIYVNNGSTLQGANGVLLDVTGIAAANMEVDNSRLTGDVVAQQGATANLVLQNSATLTGNLQNVQRVAINSNAQWIMTGDDKVENLSLAGGSVRFGESSAFYTLSVDNLSGSGTFAMKADFAQKLNDYLEVTGNASGSHQLAVTASGEEPLSDASLHMVHIGAGDAQFSLLGGPVDQGTWSYDLVRQGNDWYLDASQKIISPGASSVLALFNAAPTIWYGELTTLRTRMGELRSSPGNAGGWMRAYGSRYDVEQSAGVGYRQSMSGVSLGADAPLPFGDGQWLVGLMAGYSKSDLDLQRGTSAKVDSYYAGAYATWLDQQSGYYFDGVVKLNHLRNTADVSMSDGQQARSDYDTNGLGASLEFGRHINLANGYFIEPFGQVSGLVLSGKDYQLSNGMRAEGERTGSLLAKTGATAGRNFDVGDGRVLQPYIRAALAHEFMDRNEVRVNDNRFNNDLSGSRGELGAGVAMSVSEKWQVHADVDYSRGNRIEQPWGATVGLRYNW</sequence>
<comment type="caution">
    <text evidence="3">The sequence shown here is derived from an EMBL/GenBank/DDBJ whole genome shotgun (WGS) entry which is preliminary data.</text>
</comment>
<dbReference type="AlphaFoldDB" id="A0A0P9NHU0"/>
<dbReference type="InterPro" id="IPR012332">
    <property type="entry name" value="Autotransporter_pectin_lyase_C"/>
</dbReference>
<reference evidence="3 5" key="1">
    <citation type="submission" date="2015-09" db="EMBL/GenBank/DDBJ databases">
        <title>Genome announcement of multiple Pseudomonas syringae strains.</title>
        <authorList>
            <person name="Thakur S."/>
            <person name="Wang P.W."/>
            <person name="Gong Y."/>
            <person name="Weir B.S."/>
            <person name="Guttman D.S."/>
        </authorList>
    </citation>
    <scope>NUCLEOTIDE SEQUENCE [LARGE SCALE GENOMIC DNA]</scope>
    <source>
        <strain evidence="3 5">ICMP19117</strain>
    </source>
</reference>
<reference evidence="4 6" key="2">
    <citation type="submission" date="2016-10" db="EMBL/GenBank/DDBJ databases">
        <authorList>
            <person name="Varghese N."/>
            <person name="Submissions S."/>
        </authorList>
    </citation>
    <scope>NUCLEOTIDE SEQUENCE [LARGE SCALE GENOMIC DNA]</scope>
    <source>
        <strain evidence="4 6">DSM 14939</strain>
    </source>
</reference>
<organism evidence="3 5">
    <name type="scientific">Pseudomonas congelans</name>
    <dbReference type="NCBI Taxonomy" id="200452"/>
    <lineage>
        <taxon>Bacteria</taxon>
        <taxon>Pseudomonadati</taxon>
        <taxon>Pseudomonadota</taxon>
        <taxon>Gammaproteobacteria</taxon>
        <taxon>Pseudomonadales</taxon>
        <taxon>Pseudomonadaceae</taxon>
        <taxon>Pseudomonas</taxon>
    </lineage>
</organism>
<feature type="domain" description="Autotransporter" evidence="2">
    <location>
        <begin position="458"/>
        <end position="727"/>
    </location>
</feature>
<dbReference type="NCBIfam" id="TIGR01414">
    <property type="entry name" value="autotrans_barl"/>
    <property type="match status" value="1"/>
</dbReference>
<dbReference type="InterPro" id="IPR036709">
    <property type="entry name" value="Autotransporte_beta_dom_sf"/>
</dbReference>
<dbReference type="Proteomes" id="UP000050411">
    <property type="component" value="Unassembled WGS sequence"/>
</dbReference>
<dbReference type="InterPro" id="IPR011050">
    <property type="entry name" value="Pectin_lyase_fold/virulence"/>
</dbReference>
<proteinExistence type="predicted"/>
<dbReference type="PATRIC" id="fig|200452.3.peg.471"/>
<dbReference type="Proteomes" id="UP000183042">
    <property type="component" value="Unassembled WGS sequence"/>
</dbReference>
<evidence type="ECO:0000313" key="3">
    <source>
        <dbReference type="EMBL" id="KPW83695.1"/>
    </source>
</evidence>
<dbReference type="RefSeq" id="WP_054993946.1">
    <property type="nucleotide sequence ID" value="NZ_FNJH01000001.1"/>
</dbReference>
<dbReference type="GeneID" id="65073490"/>
<evidence type="ECO:0000313" key="4">
    <source>
        <dbReference type="EMBL" id="SDO39073.1"/>
    </source>
</evidence>
<dbReference type="InterPro" id="IPR003991">
    <property type="entry name" value="Pertactin_virulence_factor"/>
</dbReference>
<dbReference type="SUPFAM" id="SSF51126">
    <property type="entry name" value="Pectin lyase-like"/>
    <property type="match status" value="1"/>
</dbReference>
<evidence type="ECO:0000313" key="6">
    <source>
        <dbReference type="Proteomes" id="UP000183042"/>
    </source>
</evidence>
<dbReference type="EMBL" id="LJQB01000065">
    <property type="protein sequence ID" value="KPW83695.1"/>
    <property type="molecule type" value="Genomic_DNA"/>
</dbReference>
<name>A0A0P9NHU0_9PSED</name>
<dbReference type="Pfam" id="PF03212">
    <property type="entry name" value="Pertactin"/>
    <property type="match status" value="1"/>
</dbReference>
<evidence type="ECO:0000259" key="2">
    <source>
        <dbReference type="PROSITE" id="PS51208"/>
    </source>
</evidence>
<dbReference type="PANTHER" id="PTHR35037:SF7">
    <property type="entry name" value="AUTOTRANSPORTER"/>
    <property type="match status" value="1"/>
</dbReference>
<dbReference type="InterPro" id="IPR006315">
    <property type="entry name" value="OM_autotransptr_brl_dom"/>
</dbReference>
<keyword evidence="1" id="KW-0732">Signal</keyword>
<dbReference type="CDD" id="cd01343">
    <property type="entry name" value="PL1_Passenger_AT"/>
    <property type="match status" value="1"/>
</dbReference>
<accession>A0A0P9NHU0</accession>